<dbReference type="Pfam" id="PF07690">
    <property type="entry name" value="MFS_1"/>
    <property type="match status" value="1"/>
</dbReference>
<dbReference type="InterPro" id="IPR036259">
    <property type="entry name" value="MFS_trans_sf"/>
</dbReference>
<dbReference type="eggNOG" id="KOG2504">
    <property type="taxonomic scope" value="Eukaryota"/>
</dbReference>
<organism evidence="5 6">
    <name type="scientific">Talaromyces stipitatus (strain ATCC 10500 / CBS 375.48 / QM 6759 / NRRL 1006)</name>
    <name type="common">Penicillium stipitatum</name>
    <dbReference type="NCBI Taxonomy" id="441959"/>
    <lineage>
        <taxon>Eukaryota</taxon>
        <taxon>Fungi</taxon>
        <taxon>Dikarya</taxon>
        <taxon>Ascomycota</taxon>
        <taxon>Pezizomycotina</taxon>
        <taxon>Eurotiomycetes</taxon>
        <taxon>Eurotiomycetidae</taxon>
        <taxon>Eurotiales</taxon>
        <taxon>Trichocomaceae</taxon>
        <taxon>Talaromyces</taxon>
        <taxon>Talaromyces sect. Talaromyces</taxon>
    </lineage>
</organism>
<dbReference type="InterPro" id="IPR011701">
    <property type="entry name" value="MFS"/>
</dbReference>
<dbReference type="InterPro" id="IPR020846">
    <property type="entry name" value="MFS_dom"/>
</dbReference>
<proteinExistence type="inferred from homology"/>
<dbReference type="Gene3D" id="1.20.1250.20">
    <property type="entry name" value="MFS general substrate transporter like domains"/>
    <property type="match status" value="2"/>
</dbReference>
<feature type="transmembrane region" description="Helical" evidence="3">
    <location>
        <begin position="206"/>
        <end position="228"/>
    </location>
</feature>
<dbReference type="VEuPathDB" id="FungiDB:TSTA_086870"/>
<gene>
    <name evidence="5" type="ORF">TSTA_086870</name>
</gene>
<dbReference type="PROSITE" id="PS50850">
    <property type="entry name" value="MFS"/>
    <property type="match status" value="1"/>
</dbReference>
<feature type="transmembrane region" description="Helical" evidence="3">
    <location>
        <begin position="116"/>
        <end position="136"/>
    </location>
</feature>
<feature type="transmembrane region" description="Helical" evidence="3">
    <location>
        <begin position="176"/>
        <end position="194"/>
    </location>
</feature>
<evidence type="ECO:0000256" key="2">
    <source>
        <dbReference type="ARBA" id="ARBA00006727"/>
    </source>
</evidence>
<dbReference type="SUPFAM" id="SSF103473">
    <property type="entry name" value="MFS general substrate transporter"/>
    <property type="match status" value="1"/>
</dbReference>
<evidence type="ECO:0000256" key="3">
    <source>
        <dbReference type="SAM" id="Phobius"/>
    </source>
</evidence>
<dbReference type="InParanoid" id="B8M0S1"/>
<dbReference type="PhylomeDB" id="B8M0S1"/>
<feature type="transmembrane region" description="Helical" evidence="3">
    <location>
        <begin position="321"/>
        <end position="338"/>
    </location>
</feature>
<dbReference type="EMBL" id="EQ962653">
    <property type="protein sequence ID" value="EED21454.1"/>
    <property type="molecule type" value="Genomic_DNA"/>
</dbReference>
<evidence type="ECO:0000313" key="6">
    <source>
        <dbReference type="Proteomes" id="UP000001745"/>
    </source>
</evidence>
<dbReference type="GO" id="GO:0016020">
    <property type="term" value="C:membrane"/>
    <property type="evidence" value="ECO:0007669"/>
    <property type="project" value="UniProtKB-SubCell"/>
</dbReference>
<name>B8M0S1_TALSN</name>
<protein>
    <submittedName>
        <fullName evidence="5">MFS monocarboxylate transporter, putative</fullName>
    </submittedName>
</protein>
<dbReference type="PANTHER" id="PTHR11360">
    <property type="entry name" value="MONOCARBOXYLATE TRANSPORTER"/>
    <property type="match status" value="1"/>
</dbReference>
<dbReference type="OrthoDB" id="6509908at2759"/>
<feature type="transmembrane region" description="Helical" evidence="3">
    <location>
        <begin position="291"/>
        <end position="314"/>
    </location>
</feature>
<evidence type="ECO:0000259" key="4">
    <source>
        <dbReference type="PROSITE" id="PS50850"/>
    </source>
</evidence>
<dbReference type="GO" id="GO:0022857">
    <property type="term" value="F:transmembrane transporter activity"/>
    <property type="evidence" value="ECO:0007669"/>
    <property type="project" value="InterPro"/>
</dbReference>
<dbReference type="Proteomes" id="UP000001745">
    <property type="component" value="Unassembled WGS sequence"/>
</dbReference>
<dbReference type="RefSeq" id="XP_002478417.1">
    <property type="nucleotide sequence ID" value="XM_002478372.1"/>
</dbReference>
<feature type="domain" description="Major facilitator superfamily (MFS) profile" evidence="4">
    <location>
        <begin position="48"/>
        <end position="441"/>
    </location>
</feature>
<keyword evidence="3" id="KW-1133">Transmembrane helix</keyword>
<accession>B8M0S1</accession>
<sequence>MASNDSITSDDKYESKRDGTSVNISVMSAGAVTVHSEENPPVTKKQWLLVLSSFFVFMNTWGLLLTFGTFQTYYQQELLPHKSASDISWISTICAFILLFSGVVTGTLFDYGYLRPLLFIGSLLEVFGLMMVSISTKYYHLVLAQGMCVGLGAGMLYIPSVAATAAALQPFRRAKFMGLISTGSGIGGVIYPIMFQRLLSSLGFAWAIRIIAFLIFSTFLMSYPILIYKPRKSPLVRPFIDADAFSDTPFLLIILGGFLCAIAYFVPMFYIPLYAETEISGFRGHHVELTFYLVSIVNGASVIGRLIAGVLGTLTGPTETTALAVGASSIVIFLWILVKSVGGMIVWATVWGIVSSVIVTLPGAMVPLFSPSIEVIGTRVGMFWAGVGVGVLIGSPIAGAMVDLQPGDIQWWRLQVFSGVLMAAGALCFVYPVLYVRKKTQNFI</sequence>
<keyword evidence="3" id="KW-0812">Transmembrane</keyword>
<feature type="transmembrane region" description="Helical" evidence="3">
    <location>
        <begin position="381"/>
        <end position="402"/>
    </location>
</feature>
<keyword evidence="3" id="KW-0472">Membrane</keyword>
<dbReference type="OMA" id="VFMNTWG"/>
<reference evidence="6" key="1">
    <citation type="journal article" date="2015" name="Genome Announc.">
        <title>Genome sequence of the AIDS-associated pathogen Penicillium marneffei (ATCC18224) and its near taxonomic relative Talaromyces stipitatus (ATCC10500).</title>
        <authorList>
            <person name="Nierman W.C."/>
            <person name="Fedorova-Abrams N.D."/>
            <person name="Andrianopoulos A."/>
        </authorList>
    </citation>
    <scope>NUCLEOTIDE SEQUENCE [LARGE SCALE GENOMIC DNA]</scope>
    <source>
        <strain evidence="6">ATCC 10500 / CBS 375.48 / QM 6759 / NRRL 1006</strain>
    </source>
</reference>
<dbReference type="InterPro" id="IPR050327">
    <property type="entry name" value="Proton-linked_MCT"/>
</dbReference>
<evidence type="ECO:0000313" key="5">
    <source>
        <dbReference type="EMBL" id="EED21454.1"/>
    </source>
</evidence>
<evidence type="ECO:0000256" key="1">
    <source>
        <dbReference type="ARBA" id="ARBA00004141"/>
    </source>
</evidence>
<dbReference type="AlphaFoldDB" id="B8M0S1"/>
<comment type="similarity">
    <text evidence="2">Belongs to the major facilitator superfamily. Monocarboxylate porter (TC 2.A.1.13) family.</text>
</comment>
<dbReference type="GeneID" id="8110093"/>
<dbReference type="PANTHER" id="PTHR11360:SF252">
    <property type="entry name" value="MAJOR FACILITATOR SUPERFAMILY (MFS) PROFILE DOMAIN-CONTAINING PROTEIN-RELATED"/>
    <property type="match status" value="1"/>
</dbReference>
<keyword evidence="6" id="KW-1185">Reference proteome</keyword>
<feature type="transmembrane region" description="Helical" evidence="3">
    <location>
        <begin position="249"/>
        <end position="271"/>
    </location>
</feature>
<feature type="transmembrane region" description="Helical" evidence="3">
    <location>
        <begin position="47"/>
        <end position="67"/>
    </location>
</feature>
<feature type="transmembrane region" description="Helical" evidence="3">
    <location>
        <begin position="87"/>
        <end position="109"/>
    </location>
</feature>
<feature type="transmembrane region" description="Helical" evidence="3">
    <location>
        <begin position="142"/>
        <end position="164"/>
    </location>
</feature>
<dbReference type="HOGENOM" id="CLU_001265_1_1_1"/>
<feature type="transmembrane region" description="Helical" evidence="3">
    <location>
        <begin position="344"/>
        <end position="369"/>
    </location>
</feature>
<comment type="subcellular location">
    <subcellularLocation>
        <location evidence="1">Membrane</location>
        <topology evidence="1">Multi-pass membrane protein</topology>
    </subcellularLocation>
</comment>
<feature type="transmembrane region" description="Helical" evidence="3">
    <location>
        <begin position="414"/>
        <end position="436"/>
    </location>
</feature>